<evidence type="ECO:0000256" key="2">
    <source>
        <dbReference type="ARBA" id="ARBA00020955"/>
    </source>
</evidence>
<evidence type="ECO:0000259" key="9">
    <source>
        <dbReference type="Pfam" id="PF24862"/>
    </source>
</evidence>
<dbReference type="NCBIfam" id="TIGR02470">
    <property type="entry name" value="sucr_synth"/>
    <property type="match status" value="1"/>
</dbReference>
<dbReference type="SUPFAM" id="SSF53756">
    <property type="entry name" value="UDP-Glycosyltransferase/glycogen phosphorylase"/>
    <property type="match status" value="1"/>
</dbReference>
<reference evidence="10" key="1">
    <citation type="journal article" date="2020" name="mSystems">
        <title>Genome- and Community-Level Interaction Insights into Carbon Utilization and Element Cycling Functions of Hydrothermarchaeota in Hydrothermal Sediment.</title>
        <authorList>
            <person name="Zhou Z."/>
            <person name="Liu Y."/>
            <person name="Xu W."/>
            <person name="Pan J."/>
            <person name="Luo Z.H."/>
            <person name="Li M."/>
        </authorList>
    </citation>
    <scope>NUCLEOTIDE SEQUENCE [LARGE SCALE GENOMIC DNA]</scope>
    <source>
        <strain evidence="10">SpSt-374</strain>
    </source>
</reference>
<evidence type="ECO:0000259" key="7">
    <source>
        <dbReference type="Pfam" id="PF00534"/>
    </source>
</evidence>
<protein>
    <recommendedName>
        <fullName evidence="2 6">Sucrose synthase</fullName>
        <ecNumber evidence="1 6">2.4.1.13</ecNumber>
    </recommendedName>
</protein>
<dbReference type="InterPro" id="IPR056736">
    <property type="entry name" value="SUS_EPBD"/>
</dbReference>
<evidence type="ECO:0000313" key="10">
    <source>
        <dbReference type="EMBL" id="HGG02902.1"/>
    </source>
</evidence>
<evidence type="ECO:0000256" key="1">
    <source>
        <dbReference type="ARBA" id="ARBA00012540"/>
    </source>
</evidence>
<feature type="domain" description="Glycosyl transferase family 1" evidence="7">
    <location>
        <begin position="570"/>
        <end position="727"/>
    </location>
</feature>
<gene>
    <name evidence="10" type="ORF">ENR15_20230</name>
</gene>
<evidence type="ECO:0000256" key="4">
    <source>
        <dbReference type="ARBA" id="ARBA00022679"/>
    </source>
</evidence>
<name>A0A7C3ZMV4_9CYAN</name>
<dbReference type="Pfam" id="PF00534">
    <property type="entry name" value="Glycos_transf_1"/>
    <property type="match status" value="1"/>
</dbReference>
<evidence type="ECO:0000256" key="3">
    <source>
        <dbReference type="ARBA" id="ARBA00022676"/>
    </source>
</evidence>
<evidence type="ECO:0000256" key="5">
    <source>
        <dbReference type="ARBA" id="ARBA00049030"/>
    </source>
</evidence>
<organism evidence="10">
    <name type="scientific">Planktothricoides sp. SpSt-374</name>
    <dbReference type="NCBI Taxonomy" id="2282167"/>
    <lineage>
        <taxon>Bacteria</taxon>
        <taxon>Bacillati</taxon>
        <taxon>Cyanobacteriota</taxon>
        <taxon>Cyanophyceae</taxon>
        <taxon>Oscillatoriophycideae</taxon>
        <taxon>Oscillatoriales</taxon>
        <taxon>Oscillatoriaceae</taxon>
        <taxon>Planktothricoides</taxon>
    </lineage>
</organism>
<feature type="domain" description="Sucrose synthase first GT-B" evidence="8">
    <location>
        <begin position="261"/>
        <end position="550"/>
    </location>
</feature>
<dbReference type="InterPro" id="IPR012820">
    <property type="entry name" value="Sucrose_synthase_pln/cyn"/>
</dbReference>
<dbReference type="EMBL" id="DSPX01000201">
    <property type="protein sequence ID" value="HGG02902.1"/>
    <property type="molecule type" value="Genomic_DNA"/>
</dbReference>
<dbReference type="GO" id="GO:0005985">
    <property type="term" value="P:sucrose metabolic process"/>
    <property type="evidence" value="ECO:0007669"/>
    <property type="project" value="UniProtKB-UniRule"/>
</dbReference>
<proteinExistence type="predicted"/>
<dbReference type="Pfam" id="PF24862">
    <property type="entry name" value="SUS_EPBD"/>
    <property type="match status" value="1"/>
</dbReference>
<dbReference type="Gene3D" id="1.20.120.1230">
    <property type="match status" value="1"/>
</dbReference>
<sequence length="806" mass="91569">MSELIKAVLSSEEKADLQQLTGYLTSSGDGYFLRNQILHFFAEYCTKQDKPAYFYKSSCLGELIHYTHEIILEAAQSWWVIRPRMGSQEIWRMGSDLTELKAIPVGELLALRDRIVNRPYFPAKGRLLEIDFGSFSRYFPTIKDPRNVGNGLEFLNRHLASKLFQEPQHWLEVLLGFLHQHQHNTTSLLLSEKINSISQLSQQLPQALKIVANLPPDEPYQNFHTQLQLLGFEPGWGKNAGRVRTVLEFLDKLIDAPDPAVLEAFISHIPLIFRAVLVSVHGWVGQKGVLGRPDTSGQVVYVLNQAIALENRLQEDIKLAGLDQFGIQPKVIVLTRLIPNSDETTAHEPLEKIAEAENAWILRVPFREFNPNITQNWISKTEIWPYLETFAIDAEAILIEAFQGNPDLMLGNYSDGNLVAFLLSRIFHIPYGSIAHVLEKPRHLFSNLYWQDLEEVHKFSLQFTADLIAMNGADFILTSTYQEIVGTPDSVGHYESYQFFTMPELYHVLNGIELFSPKFNVMPPGVNEKIFFPYDRDAATDEEKAHIAALLFTKEDPQIIGHLEQPNLRPIFSIAPLIPVKNLTGLVECFGRSPQLQEKCNLILVAGKVRPEDSTSEEEKGEIEKLHGILAEYNLKGKVRWIGMRLNTPDTGGVYRCIAARGGIYVHPARFESFGMTIIEAMVSGLPVFVTQFGGPAETIQDGDNGFTINPTDLEETAAKILSFISKCEVEPEYWQAISQRGVQLVQDKYNWKLHSKQLLLLGKVYSFWNYGASANREPLLRYLEALFYLIYKPRSEKLLEQHGER</sequence>
<dbReference type="Gene3D" id="3.40.50.2000">
    <property type="entry name" value="Glycogen Phosphorylase B"/>
    <property type="match status" value="2"/>
</dbReference>
<feature type="domain" description="Sucrose synthase EPBD" evidence="9">
    <location>
        <begin position="150"/>
        <end position="238"/>
    </location>
</feature>
<keyword evidence="4 10" id="KW-0808">Transferase</keyword>
<comment type="catalytic activity">
    <reaction evidence="5">
        <text>an NDP-alpha-D-glucose + D-fructose = a ribonucleoside 5'-diphosphate + sucrose + H(+)</text>
        <dbReference type="Rhea" id="RHEA:16241"/>
        <dbReference type="ChEBI" id="CHEBI:15378"/>
        <dbReference type="ChEBI" id="CHEBI:17992"/>
        <dbReference type="ChEBI" id="CHEBI:37721"/>
        <dbReference type="ChEBI" id="CHEBI:57930"/>
        <dbReference type="ChEBI" id="CHEBI:76533"/>
        <dbReference type="EC" id="2.4.1.13"/>
    </reaction>
</comment>
<dbReference type="GO" id="GO:0016157">
    <property type="term" value="F:sucrose synthase activity"/>
    <property type="evidence" value="ECO:0007669"/>
    <property type="project" value="UniProtKB-UniRule"/>
</dbReference>
<dbReference type="PANTHER" id="PTHR45839:SF7">
    <property type="entry name" value="SUCROSE SYNTHASE 1"/>
    <property type="match status" value="1"/>
</dbReference>
<dbReference type="Gene3D" id="3.10.450.330">
    <property type="match status" value="1"/>
</dbReference>
<evidence type="ECO:0000256" key="6">
    <source>
        <dbReference type="NCBIfam" id="TIGR02470"/>
    </source>
</evidence>
<evidence type="ECO:0000259" key="8">
    <source>
        <dbReference type="Pfam" id="PF00862"/>
    </source>
</evidence>
<dbReference type="InterPro" id="IPR000368">
    <property type="entry name" value="Sucrose_synth_GT-B1"/>
</dbReference>
<dbReference type="PANTHER" id="PTHR45839">
    <property type="match status" value="1"/>
</dbReference>
<keyword evidence="3 10" id="KW-0328">Glycosyltransferase</keyword>
<comment type="caution">
    <text evidence="10">The sequence shown here is derived from an EMBL/GenBank/DDBJ whole genome shotgun (WGS) entry which is preliminary data.</text>
</comment>
<accession>A0A7C3ZMV4</accession>
<dbReference type="InterPro" id="IPR001296">
    <property type="entry name" value="Glyco_trans_1"/>
</dbReference>
<dbReference type="Pfam" id="PF00862">
    <property type="entry name" value="GT-B_Sucrose_synth"/>
    <property type="match status" value="1"/>
</dbReference>
<dbReference type="AlphaFoldDB" id="A0A7C3ZMV4"/>
<dbReference type="EC" id="2.4.1.13" evidence="1 6"/>